<evidence type="ECO:0000313" key="2">
    <source>
        <dbReference type="Proteomes" id="UP001372338"/>
    </source>
</evidence>
<dbReference type="EMBL" id="JAYWIO010000003">
    <property type="protein sequence ID" value="KAK7274769.1"/>
    <property type="molecule type" value="Genomic_DNA"/>
</dbReference>
<keyword evidence="2" id="KW-1185">Reference proteome</keyword>
<sequence length="84" mass="9595">MGKWAFHTLSPIDDDDTTTIDPEIIAAIVIHLKDIQSPEFQQRRRGIAVAVGDREGERAGEVVVIEETEEECWKGRMNEKKKME</sequence>
<gene>
    <name evidence="1" type="ORF">RIF29_15867</name>
</gene>
<comment type="caution">
    <text evidence="1">The sequence shown here is derived from an EMBL/GenBank/DDBJ whole genome shotgun (WGS) entry which is preliminary data.</text>
</comment>
<proteinExistence type="predicted"/>
<dbReference type="AlphaFoldDB" id="A0AAN9FEB0"/>
<reference evidence="1 2" key="1">
    <citation type="submission" date="2024-01" db="EMBL/GenBank/DDBJ databases">
        <title>The genomes of 5 underutilized Papilionoideae crops provide insights into root nodulation and disease resistanc.</title>
        <authorList>
            <person name="Yuan L."/>
        </authorList>
    </citation>
    <scope>NUCLEOTIDE SEQUENCE [LARGE SCALE GENOMIC DNA]</scope>
    <source>
        <strain evidence="1">ZHUSHIDOU_FW_LH</strain>
        <tissue evidence="1">Leaf</tissue>
    </source>
</reference>
<accession>A0AAN9FEB0</accession>
<dbReference type="Proteomes" id="UP001372338">
    <property type="component" value="Unassembled WGS sequence"/>
</dbReference>
<evidence type="ECO:0000313" key="1">
    <source>
        <dbReference type="EMBL" id="KAK7274769.1"/>
    </source>
</evidence>
<protein>
    <submittedName>
        <fullName evidence="1">Uncharacterized protein</fullName>
    </submittedName>
</protein>
<name>A0AAN9FEB0_CROPI</name>
<organism evidence="1 2">
    <name type="scientific">Crotalaria pallida</name>
    <name type="common">Smooth rattlebox</name>
    <name type="synonym">Crotalaria striata</name>
    <dbReference type="NCBI Taxonomy" id="3830"/>
    <lineage>
        <taxon>Eukaryota</taxon>
        <taxon>Viridiplantae</taxon>
        <taxon>Streptophyta</taxon>
        <taxon>Embryophyta</taxon>
        <taxon>Tracheophyta</taxon>
        <taxon>Spermatophyta</taxon>
        <taxon>Magnoliopsida</taxon>
        <taxon>eudicotyledons</taxon>
        <taxon>Gunneridae</taxon>
        <taxon>Pentapetalae</taxon>
        <taxon>rosids</taxon>
        <taxon>fabids</taxon>
        <taxon>Fabales</taxon>
        <taxon>Fabaceae</taxon>
        <taxon>Papilionoideae</taxon>
        <taxon>50 kb inversion clade</taxon>
        <taxon>genistoids sensu lato</taxon>
        <taxon>core genistoids</taxon>
        <taxon>Crotalarieae</taxon>
        <taxon>Crotalaria</taxon>
    </lineage>
</organism>